<comment type="caution">
    <text evidence="4">The sequence shown here is derived from an EMBL/GenBank/DDBJ whole genome shotgun (WGS) entry which is preliminary data.</text>
</comment>
<dbReference type="OrthoDB" id="9808367at2"/>
<dbReference type="CDD" id="cd09993">
    <property type="entry name" value="HDAC_classIV"/>
    <property type="match status" value="1"/>
</dbReference>
<dbReference type="AlphaFoldDB" id="A0A2T1C5M4"/>
<feature type="domain" description="Histone deacetylase" evidence="3">
    <location>
        <begin position="20"/>
        <end position="281"/>
    </location>
</feature>
<evidence type="ECO:0000313" key="4">
    <source>
        <dbReference type="EMBL" id="PSB03561.1"/>
    </source>
</evidence>
<gene>
    <name evidence="4" type="ORF">C7B64_07880</name>
</gene>
<proteinExistence type="inferred from homology"/>
<dbReference type="GO" id="GO:0004407">
    <property type="term" value="F:histone deacetylase activity"/>
    <property type="evidence" value="ECO:0007669"/>
    <property type="project" value="InterPro"/>
</dbReference>
<comment type="similarity">
    <text evidence="1">Belongs to the histone deacetylase family.</text>
</comment>
<dbReference type="PANTHER" id="PTHR10625:SF19">
    <property type="entry name" value="HISTONE DEACETYLASE 12"/>
    <property type="match status" value="1"/>
</dbReference>
<evidence type="ECO:0000256" key="2">
    <source>
        <dbReference type="ARBA" id="ARBA00022801"/>
    </source>
</evidence>
<name>A0A2T1C5M4_9CYAN</name>
<keyword evidence="2" id="KW-0378">Hydrolase</keyword>
<keyword evidence="5" id="KW-1185">Reference proteome</keyword>
<dbReference type="InterPro" id="IPR023696">
    <property type="entry name" value="Ureohydrolase_dom_sf"/>
</dbReference>
<dbReference type="Proteomes" id="UP000238762">
    <property type="component" value="Unassembled WGS sequence"/>
</dbReference>
<dbReference type="GO" id="GO:0040029">
    <property type="term" value="P:epigenetic regulation of gene expression"/>
    <property type="evidence" value="ECO:0007669"/>
    <property type="project" value="TreeGrafter"/>
</dbReference>
<dbReference type="InterPro" id="IPR044150">
    <property type="entry name" value="HDAC_classIV"/>
</dbReference>
<evidence type="ECO:0000313" key="5">
    <source>
        <dbReference type="Proteomes" id="UP000238762"/>
    </source>
</evidence>
<dbReference type="GO" id="GO:0016787">
    <property type="term" value="F:hydrolase activity"/>
    <property type="evidence" value="ECO:0007669"/>
    <property type="project" value="UniProtKB-KW"/>
</dbReference>
<dbReference type="SUPFAM" id="SSF52768">
    <property type="entry name" value="Arginase/deacetylase"/>
    <property type="match status" value="1"/>
</dbReference>
<evidence type="ECO:0000259" key="3">
    <source>
        <dbReference type="Pfam" id="PF00850"/>
    </source>
</evidence>
<dbReference type="PANTHER" id="PTHR10625">
    <property type="entry name" value="HISTONE DEACETYLASE HDAC1-RELATED"/>
    <property type="match status" value="1"/>
</dbReference>
<sequence>MTDLPIVYHPDYVAPLPEGHRFPMVKFRKLYELLISDGVAEPEQFAIPTHPPTEWIELVHTPDYVRAYCQGTLDLKAQRRIGLPWSSALANRTWIAVGGTILAAQLAIKCGLACNTAGGTHHAFPSYGSGFCIFNDLAIAARVVQKLGLVEKILIIDLDVHQGDGTAFTFQDDDSVFTFSMHCEANFPGTKQKSDLDVPLPIGMEDDAYLQTLDTYLPDLLSQVQPDLVFYDAGVDPHIGDRLGKLALTDTGIFRRDMQVLSTCLASGYPVASVIGGGYADCMDSLVYRHSLLHRAATQVYRLYKLC</sequence>
<dbReference type="Gene3D" id="3.40.800.20">
    <property type="entry name" value="Histone deacetylase domain"/>
    <property type="match status" value="1"/>
</dbReference>
<reference evidence="4 5" key="2">
    <citation type="submission" date="2018-03" db="EMBL/GenBank/DDBJ databases">
        <title>The ancient ancestry and fast evolution of plastids.</title>
        <authorList>
            <person name="Moore K.R."/>
            <person name="Magnabosco C."/>
            <person name="Momper L."/>
            <person name="Gold D.A."/>
            <person name="Bosak T."/>
            <person name="Fournier G.P."/>
        </authorList>
    </citation>
    <scope>NUCLEOTIDE SEQUENCE [LARGE SCALE GENOMIC DNA]</scope>
    <source>
        <strain evidence="4 5">CCAP 1448/3</strain>
    </source>
</reference>
<dbReference type="EMBL" id="PVWJ01000029">
    <property type="protein sequence ID" value="PSB03561.1"/>
    <property type="molecule type" value="Genomic_DNA"/>
</dbReference>
<evidence type="ECO:0000256" key="1">
    <source>
        <dbReference type="ARBA" id="ARBA00005947"/>
    </source>
</evidence>
<accession>A0A2T1C5M4</accession>
<reference evidence="4 5" key="1">
    <citation type="submission" date="2018-02" db="EMBL/GenBank/DDBJ databases">
        <authorList>
            <person name="Cohen D.B."/>
            <person name="Kent A.D."/>
        </authorList>
    </citation>
    <scope>NUCLEOTIDE SEQUENCE [LARGE SCALE GENOMIC DNA]</scope>
    <source>
        <strain evidence="4 5">CCAP 1448/3</strain>
    </source>
</reference>
<dbReference type="PRINTS" id="PR01270">
    <property type="entry name" value="HDASUPER"/>
</dbReference>
<dbReference type="Pfam" id="PF00850">
    <property type="entry name" value="Hist_deacetyl"/>
    <property type="match status" value="1"/>
</dbReference>
<dbReference type="InterPro" id="IPR023801">
    <property type="entry name" value="His_deacetylse_dom"/>
</dbReference>
<dbReference type="RefSeq" id="WP_106288095.1">
    <property type="nucleotide sequence ID" value="NZ_CAWNTC010000250.1"/>
</dbReference>
<dbReference type="InterPro" id="IPR037138">
    <property type="entry name" value="His_deacetylse_dom_sf"/>
</dbReference>
<organism evidence="4 5">
    <name type="scientific">Merismopedia glauca CCAP 1448/3</name>
    <dbReference type="NCBI Taxonomy" id="1296344"/>
    <lineage>
        <taxon>Bacteria</taxon>
        <taxon>Bacillati</taxon>
        <taxon>Cyanobacteriota</taxon>
        <taxon>Cyanophyceae</taxon>
        <taxon>Synechococcales</taxon>
        <taxon>Merismopediaceae</taxon>
        <taxon>Merismopedia</taxon>
    </lineage>
</organism>
<protein>
    <submittedName>
        <fullName evidence="4">Histone deacetylase</fullName>
    </submittedName>
</protein>
<dbReference type="InterPro" id="IPR000286">
    <property type="entry name" value="HDACs"/>
</dbReference>